<dbReference type="SUPFAM" id="SSF55486">
    <property type="entry name" value="Metalloproteases ('zincins'), catalytic domain"/>
    <property type="match status" value="1"/>
</dbReference>
<keyword evidence="6 9" id="KW-0862">Zinc</keyword>
<dbReference type="InterPro" id="IPR001930">
    <property type="entry name" value="Peptidase_M1"/>
</dbReference>
<protein>
    <recommendedName>
        <fullName evidence="11">Aminopeptidase</fullName>
        <ecNumber evidence="11">3.4.11.-</ecNumber>
    </recommendedName>
</protein>
<dbReference type="GO" id="GO:0016020">
    <property type="term" value="C:membrane"/>
    <property type="evidence" value="ECO:0007669"/>
    <property type="project" value="TreeGrafter"/>
</dbReference>
<feature type="domain" description="Aminopeptidase N-like N-terminal" evidence="14">
    <location>
        <begin position="4"/>
        <end position="164"/>
    </location>
</feature>
<feature type="binding site" evidence="9">
    <location>
        <position position="270"/>
    </location>
    <ligand>
        <name>Zn(2+)</name>
        <dbReference type="ChEBI" id="CHEBI:29105"/>
        <note>catalytic</note>
    </ligand>
</feature>
<keyword evidence="4 9" id="KW-0479">Metal-binding</keyword>
<dbReference type="Gene3D" id="2.60.40.1910">
    <property type="match status" value="1"/>
</dbReference>
<dbReference type="PANTHER" id="PTHR11533">
    <property type="entry name" value="PROTEASE M1 ZINC METALLOPROTEASE"/>
    <property type="match status" value="1"/>
</dbReference>
<dbReference type="InterPro" id="IPR027268">
    <property type="entry name" value="Peptidase_M4/M1_CTD_sf"/>
</dbReference>
<evidence type="ECO:0000256" key="4">
    <source>
        <dbReference type="ARBA" id="ARBA00022723"/>
    </source>
</evidence>
<evidence type="ECO:0000256" key="9">
    <source>
        <dbReference type="PIRSR" id="PIRSR634016-3"/>
    </source>
</evidence>
<feature type="site" description="Transition state stabilizer" evidence="10">
    <location>
        <position position="356"/>
    </location>
</feature>
<dbReference type="GO" id="GO:0005737">
    <property type="term" value="C:cytoplasm"/>
    <property type="evidence" value="ECO:0007669"/>
    <property type="project" value="TreeGrafter"/>
</dbReference>
<dbReference type="CDD" id="cd09601">
    <property type="entry name" value="M1_APN-Q_like"/>
    <property type="match status" value="1"/>
</dbReference>
<dbReference type="MEROPS" id="M01.A25"/>
<dbReference type="EC" id="3.4.11.-" evidence="11"/>
<dbReference type="InterPro" id="IPR014782">
    <property type="entry name" value="Peptidase_M1_dom"/>
</dbReference>
<dbReference type="InterPro" id="IPR042097">
    <property type="entry name" value="Aminopeptidase_N-like_N_sf"/>
</dbReference>
<evidence type="ECO:0000256" key="7">
    <source>
        <dbReference type="ARBA" id="ARBA00023049"/>
    </source>
</evidence>
<dbReference type="InterPro" id="IPR024571">
    <property type="entry name" value="ERAP1-like_C_dom"/>
</dbReference>
<dbReference type="Gene3D" id="2.60.40.1730">
    <property type="entry name" value="tricorn interacting facor f3 domain"/>
    <property type="match status" value="1"/>
</dbReference>
<keyword evidence="7 11" id="KW-0482">Metalloprotease</keyword>
<dbReference type="FunFam" id="1.10.390.10:FF:000006">
    <property type="entry name" value="Puromycin-sensitive aminopeptidase"/>
    <property type="match status" value="1"/>
</dbReference>
<dbReference type="HOGENOM" id="CLU_003705_0_1_2"/>
<dbReference type="GO" id="GO:0043171">
    <property type="term" value="P:peptide catabolic process"/>
    <property type="evidence" value="ECO:0007669"/>
    <property type="project" value="TreeGrafter"/>
</dbReference>
<evidence type="ECO:0000259" key="12">
    <source>
        <dbReference type="Pfam" id="PF01433"/>
    </source>
</evidence>
<reference evidence="15 16" key="1">
    <citation type="journal article" date="2011" name="PLoS ONE">
        <title>The complete genome sequence of Thermoproteus tenax: a physiologically versatile member of the Crenarchaeota.</title>
        <authorList>
            <person name="Siebers B."/>
            <person name="Zaparty M."/>
            <person name="Raddatz G."/>
            <person name="Tjaden B."/>
            <person name="Albers S.V."/>
            <person name="Bell S.D."/>
            <person name="Blombach F."/>
            <person name="Kletzin A."/>
            <person name="Kyrpides N."/>
            <person name="Lanz C."/>
            <person name="Plagens A."/>
            <person name="Rampp M."/>
            <person name="Rosinus A."/>
            <person name="von Jan M."/>
            <person name="Makarova K.S."/>
            <person name="Klenk H.P."/>
            <person name="Schuster S.C."/>
            <person name="Hensel R."/>
        </authorList>
    </citation>
    <scope>NUCLEOTIDE SEQUENCE [LARGE SCALE GENOMIC DNA]</scope>
    <source>
        <strain evidence="16">ATCC 35583 / DSM 2078 / JCM 9277 / NBRC 100435 / Kra 1</strain>
    </source>
</reference>
<sequence>MKIKRYDLDLRVKFNELAYDGSVLIDVESQEDLSIDAVGLAVRAVEVDGRPVQYKYDGSSIKVGGPVSGRVRIEFSGKVSEKLFGIYKAPYAGGYIISTQFEPTGARQFIPCVDRPDAKAPFKARVAVDGDYDVIFNTPPLRVYWEGGLKVFEFAETPPMPTYLLYLGIGKFYEARERLGNIELIFATPVKERLDDGLFALYVAKRSLEFFGSYFSYQYPLPKLHLIHVPEFAAGAMENFGAITGRETALLAGRESSELVKRRVAEVVAHEVAHQWFGDLVTLRWWGDLWLNESFATFLSYKALDAIFPEWSPWHRFLVDETMSSMVRDSLLSTHPVRVPIKSEAEAFEIFDDISYGKGASLLRMLEGYLGEDGLKRGLSLYVARRAYSNASAEDLWSDIEEATGAPVSRIMGAWVNKPGHPVLRVEGGRVRQARFTFNGDIPDAWPIPLVYRRGGEAHSLLVEGESAPFEWSEGTLLNVDGRGYYRVAYPNWRSALGAAVNDYERWSVINDAFGLLIQGSVGLEEYLALVEAVRDRPSYLMTASVAAQLGLLYQINPSLVAQTYVDYLRAQAKALEGSPRLADVKELVATRRALVDEEYAGELAPRIKEYSSLEPGLRQAVANAYAVAGERPFEVLSDLYRSLRSDEDRNRVLSAMLNTRSSGDFARAVDFLLNSGEVKKQDLHMIAVGARNPHVRDVAFSLIVPNLSSIAERIVGAFGDPGVLSRTLISMIPLVGIGHEEETERAVRGLKIKGIEMGVEASLELLKAYSRVSRLRL</sequence>
<dbReference type="GO" id="GO:0070006">
    <property type="term" value="F:metalloaminopeptidase activity"/>
    <property type="evidence" value="ECO:0007669"/>
    <property type="project" value="TreeGrafter"/>
</dbReference>
<gene>
    <name evidence="15" type="ordered locus">TTX_1299</name>
</gene>
<keyword evidence="5 11" id="KW-0378">Hydrolase</keyword>
<feature type="binding site" evidence="9">
    <location>
        <position position="293"/>
    </location>
    <ligand>
        <name>Zn(2+)</name>
        <dbReference type="ChEBI" id="CHEBI:29105"/>
        <note>catalytic</note>
    </ligand>
</feature>
<dbReference type="GO" id="GO:0042277">
    <property type="term" value="F:peptide binding"/>
    <property type="evidence" value="ECO:0007669"/>
    <property type="project" value="TreeGrafter"/>
</dbReference>
<feature type="active site" description="Proton acceptor" evidence="8">
    <location>
        <position position="271"/>
    </location>
</feature>
<dbReference type="InterPro" id="IPR050344">
    <property type="entry name" value="Peptidase_M1_aminopeptidases"/>
</dbReference>
<dbReference type="PANTHER" id="PTHR11533:SF174">
    <property type="entry name" value="PUROMYCIN-SENSITIVE AMINOPEPTIDASE-RELATED"/>
    <property type="match status" value="1"/>
</dbReference>
<keyword evidence="16" id="KW-1185">Reference proteome</keyword>
<dbReference type="InterPro" id="IPR034016">
    <property type="entry name" value="M1_APN-typ"/>
</dbReference>
<dbReference type="InterPro" id="IPR045357">
    <property type="entry name" value="Aminopeptidase_N-like_N"/>
</dbReference>
<evidence type="ECO:0000256" key="11">
    <source>
        <dbReference type="RuleBase" id="RU364040"/>
    </source>
</evidence>
<dbReference type="GO" id="GO:0005615">
    <property type="term" value="C:extracellular space"/>
    <property type="evidence" value="ECO:0007669"/>
    <property type="project" value="TreeGrafter"/>
</dbReference>
<dbReference type="RefSeq" id="WP_014127189.1">
    <property type="nucleotide sequence ID" value="NC_016070.1"/>
</dbReference>
<evidence type="ECO:0000256" key="2">
    <source>
        <dbReference type="ARBA" id="ARBA00022438"/>
    </source>
</evidence>
<dbReference type="SUPFAM" id="SSF63737">
    <property type="entry name" value="Leukotriene A4 hydrolase N-terminal domain"/>
    <property type="match status" value="1"/>
</dbReference>
<comment type="cofactor">
    <cofactor evidence="9 11">
        <name>Zn(2+)</name>
        <dbReference type="ChEBI" id="CHEBI:29105"/>
    </cofactor>
    <text evidence="9 11">Binds 1 zinc ion per subunit.</text>
</comment>
<dbReference type="EMBL" id="FN869859">
    <property type="protein sequence ID" value="CCC81934.1"/>
    <property type="molecule type" value="Genomic_DNA"/>
</dbReference>
<keyword evidence="2 11" id="KW-0031">Aminopeptidase</keyword>
<feature type="binding site" evidence="9">
    <location>
        <position position="274"/>
    </location>
    <ligand>
        <name>Zn(2+)</name>
        <dbReference type="ChEBI" id="CHEBI:29105"/>
        <note>catalytic</note>
    </ligand>
</feature>
<name>G4RK39_THETK</name>
<evidence type="ECO:0000256" key="10">
    <source>
        <dbReference type="PIRSR" id="PIRSR634016-4"/>
    </source>
</evidence>
<evidence type="ECO:0000256" key="5">
    <source>
        <dbReference type="ARBA" id="ARBA00022801"/>
    </source>
</evidence>
<evidence type="ECO:0000313" key="15">
    <source>
        <dbReference type="EMBL" id="CCC81934.1"/>
    </source>
</evidence>
<evidence type="ECO:0000256" key="1">
    <source>
        <dbReference type="ARBA" id="ARBA00010136"/>
    </source>
</evidence>
<dbReference type="Pfam" id="PF01433">
    <property type="entry name" value="Peptidase_M1"/>
    <property type="match status" value="1"/>
</dbReference>
<dbReference type="STRING" id="768679.TTX_1299"/>
<dbReference type="Gene3D" id="1.10.390.10">
    <property type="entry name" value="Neutral Protease Domain 2"/>
    <property type="match status" value="1"/>
</dbReference>
<feature type="domain" description="ERAP1-like C-terminal" evidence="13">
    <location>
        <begin position="477"/>
        <end position="767"/>
    </location>
</feature>
<dbReference type="AlphaFoldDB" id="G4RK39"/>
<dbReference type="Proteomes" id="UP000002654">
    <property type="component" value="Chromosome"/>
</dbReference>
<dbReference type="PRINTS" id="PR00756">
    <property type="entry name" value="ALADIPTASE"/>
</dbReference>
<dbReference type="PaxDb" id="768679-TTX_1299"/>
<evidence type="ECO:0000313" key="16">
    <source>
        <dbReference type="Proteomes" id="UP000002654"/>
    </source>
</evidence>
<dbReference type="GO" id="GO:0008270">
    <property type="term" value="F:zinc ion binding"/>
    <property type="evidence" value="ECO:0007669"/>
    <property type="project" value="UniProtKB-UniRule"/>
</dbReference>
<keyword evidence="3 11" id="KW-0645">Protease</keyword>
<comment type="similarity">
    <text evidence="1 11">Belongs to the peptidase M1 family.</text>
</comment>
<dbReference type="GeneID" id="11262179"/>
<dbReference type="Gene3D" id="1.25.50.20">
    <property type="match status" value="1"/>
</dbReference>
<accession>G4RK39</accession>
<dbReference type="Pfam" id="PF11838">
    <property type="entry name" value="ERAP1_C"/>
    <property type="match status" value="1"/>
</dbReference>
<organism evidence="15 16">
    <name type="scientific">Thermoproteus tenax (strain ATCC 35583 / DSM 2078 / JCM 9277 / NBRC 100435 / Kra 1)</name>
    <dbReference type="NCBI Taxonomy" id="768679"/>
    <lineage>
        <taxon>Archaea</taxon>
        <taxon>Thermoproteota</taxon>
        <taxon>Thermoprotei</taxon>
        <taxon>Thermoproteales</taxon>
        <taxon>Thermoproteaceae</taxon>
        <taxon>Thermoproteus</taxon>
    </lineage>
</organism>
<dbReference type="KEGG" id="ttn:TTX_1299"/>
<evidence type="ECO:0000256" key="3">
    <source>
        <dbReference type="ARBA" id="ARBA00022670"/>
    </source>
</evidence>
<dbReference type="PATRIC" id="fig|768679.9.peg.1314"/>
<feature type="domain" description="Peptidase M1 membrane alanine aminopeptidase" evidence="12">
    <location>
        <begin position="199"/>
        <end position="415"/>
    </location>
</feature>
<evidence type="ECO:0000259" key="14">
    <source>
        <dbReference type="Pfam" id="PF17900"/>
    </source>
</evidence>
<dbReference type="Pfam" id="PF17900">
    <property type="entry name" value="Peptidase_M1_N"/>
    <property type="match status" value="1"/>
</dbReference>
<evidence type="ECO:0000259" key="13">
    <source>
        <dbReference type="Pfam" id="PF11838"/>
    </source>
</evidence>
<dbReference type="GO" id="GO:0006508">
    <property type="term" value="P:proteolysis"/>
    <property type="evidence" value="ECO:0007669"/>
    <property type="project" value="UniProtKB-KW"/>
</dbReference>
<dbReference type="eggNOG" id="arCOG02969">
    <property type="taxonomic scope" value="Archaea"/>
</dbReference>
<evidence type="ECO:0000256" key="6">
    <source>
        <dbReference type="ARBA" id="ARBA00022833"/>
    </source>
</evidence>
<proteinExistence type="inferred from homology"/>
<evidence type="ECO:0000256" key="8">
    <source>
        <dbReference type="PIRSR" id="PIRSR634016-1"/>
    </source>
</evidence>